<evidence type="ECO:0000256" key="3">
    <source>
        <dbReference type="ARBA" id="ARBA00022432"/>
    </source>
</evidence>
<comment type="similarity">
    <text evidence="2 6">Belongs to the phosphoglycerate mutase family. BPG-dependent PGAM subfamily.</text>
</comment>
<dbReference type="Pfam" id="PF00300">
    <property type="entry name" value="His_Phos_1"/>
    <property type="match status" value="2"/>
</dbReference>
<evidence type="ECO:0000256" key="10">
    <source>
        <dbReference type="RuleBase" id="RU004512"/>
    </source>
</evidence>
<evidence type="ECO:0000256" key="11">
    <source>
        <dbReference type="SAM" id="SignalP"/>
    </source>
</evidence>
<sequence length="266" mass="29727">MKVKLISAVIGAAVGFSCLTFSYAVQAEEAAYKLILLRHGESQWNLEKRFTGWSDIDLTDKGRAGALKAGELLKKEGVAIDEVHTSKLKRAIETAQLAQKGMSAEWLPMSKYWRLNERCYGDLEGKKRADVAKEFGDDQVKVWRRSFDVPPPALSVEDPRSPVKDPRYSDLDPSVIPAGESLKDVIARVGPYWADQLYPAIKSGKTVLVVGHSTNLRALSSWIEPNLDEKALQKLEIGNSKPIVYELDKNMKVLSRKVLKDSEEKK</sequence>
<comment type="pathway">
    <text evidence="6 10">Carbohydrate degradation; glycolysis; pyruvate from D-glyceraldehyde 3-phosphate: step 3/5.</text>
</comment>
<dbReference type="UniPathway" id="UPA00109">
    <property type="reaction ID" value="UER00186"/>
</dbReference>
<feature type="binding site" evidence="6 8">
    <location>
        <begin position="51"/>
        <end position="52"/>
    </location>
    <ligand>
        <name>substrate</name>
    </ligand>
</feature>
<comment type="catalytic activity">
    <reaction evidence="1 6 10">
        <text>(2R)-2-phosphoglycerate = (2R)-3-phosphoglycerate</text>
        <dbReference type="Rhea" id="RHEA:15901"/>
        <dbReference type="ChEBI" id="CHEBI:58272"/>
        <dbReference type="ChEBI" id="CHEBI:58289"/>
        <dbReference type="EC" id="5.4.2.11"/>
    </reaction>
</comment>
<dbReference type="GO" id="GO:0006096">
    <property type="term" value="P:glycolytic process"/>
    <property type="evidence" value="ECO:0007669"/>
    <property type="project" value="UniProtKB-UniRule"/>
</dbReference>
<feature type="chain" id="PRO_5026784161" description="2,3-bisphosphoglycerate-dependent phosphoglycerate mutase" evidence="11">
    <location>
        <begin position="28"/>
        <end position="266"/>
    </location>
</feature>
<organism evidence="12 13">
    <name type="scientific">Parasutterella muris</name>
    <dbReference type="NCBI Taxonomy" id="2565572"/>
    <lineage>
        <taxon>Bacteria</taxon>
        <taxon>Pseudomonadati</taxon>
        <taxon>Pseudomonadota</taxon>
        <taxon>Betaproteobacteria</taxon>
        <taxon>Burkholderiales</taxon>
        <taxon>Sutterellaceae</taxon>
        <taxon>Parasutterella</taxon>
    </lineage>
</organism>
<dbReference type="CDD" id="cd07067">
    <property type="entry name" value="HP_PGM_like"/>
    <property type="match status" value="1"/>
</dbReference>
<comment type="caution">
    <text evidence="6">Lacks conserved residue(s) required for the propagation of feature annotation.</text>
</comment>
<feature type="active site" description="Proton donor/acceptor" evidence="6 7">
    <location>
        <position position="117"/>
    </location>
</feature>
<feature type="active site" description="Tele-phosphohistidine intermediate" evidence="6 7">
    <location>
        <position position="39"/>
    </location>
</feature>
<keyword evidence="3 6" id="KW-0312">Gluconeogenesis</keyword>
<dbReference type="GO" id="GO:0006094">
    <property type="term" value="P:gluconeogenesis"/>
    <property type="evidence" value="ECO:0007669"/>
    <property type="project" value="UniProtKB-UniRule"/>
</dbReference>
<dbReference type="HAMAP" id="MF_01039">
    <property type="entry name" value="PGAM_GpmA"/>
    <property type="match status" value="1"/>
</dbReference>
<dbReference type="RefSeq" id="WP_160336346.1">
    <property type="nucleotide sequence ID" value="NZ_WSRP01000062.1"/>
</dbReference>
<dbReference type="PANTHER" id="PTHR11931">
    <property type="entry name" value="PHOSPHOGLYCERATE MUTASE"/>
    <property type="match status" value="1"/>
</dbReference>
<feature type="site" description="Transition state stabilizer" evidence="6 9">
    <location>
        <position position="212"/>
    </location>
</feature>
<dbReference type="EMBL" id="WSRP01000062">
    <property type="protein sequence ID" value="MVX57933.1"/>
    <property type="molecule type" value="Genomic_DNA"/>
</dbReference>
<evidence type="ECO:0000256" key="6">
    <source>
        <dbReference type="HAMAP-Rule" id="MF_01039"/>
    </source>
</evidence>
<name>A0A6L6YM09_9BURK</name>
<evidence type="ECO:0000256" key="2">
    <source>
        <dbReference type="ARBA" id="ARBA00006717"/>
    </source>
</evidence>
<keyword evidence="5 6" id="KW-0413">Isomerase</keyword>
<dbReference type="GO" id="GO:0004619">
    <property type="term" value="F:phosphoglycerate mutase activity"/>
    <property type="evidence" value="ECO:0007669"/>
    <property type="project" value="UniProtKB-UniRule"/>
</dbReference>
<dbReference type="InterPro" id="IPR013078">
    <property type="entry name" value="His_Pase_superF_clade-1"/>
</dbReference>
<reference evidence="12 13" key="1">
    <citation type="submission" date="2019-12" db="EMBL/GenBank/DDBJ databases">
        <title>Microbes associate with the intestines of laboratory mice.</title>
        <authorList>
            <person name="Navarre W."/>
            <person name="Wong E."/>
        </authorList>
    </citation>
    <scope>NUCLEOTIDE SEQUENCE [LARGE SCALE GENOMIC DNA]</scope>
    <source>
        <strain evidence="12 13">NM82_D38</strain>
    </source>
</reference>
<comment type="function">
    <text evidence="6 10">Catalyzes the interconversion of 2-phosphoglycerate and 3-phosphoglycerate.</text>
</comment>
<keyword evidence="11" id="KW-0732">Signal</keyword>
<feature type="binding site" evidence="6 8">
    <location>
        <begin position="144"/>
        <end position="145"/>
    </location>
    <ligand>
        <name>substrate</name>
    </ligand>
</feature>
<evidence type="ECO:0000256" key="4">
    <source>
        <dbReference type="ARBA" id="ARBA00023152"/>
    </source>
</evidence>
<dbReference type="Proteomes" id="UP000472580">
    <property type="component" value="Unassembled WGS sequence"/>
</dbReference>
<comment type="caution">
    <text evidence="12">The sequence shown here is derived from an EMBL/GenBank/DDBJ whole genome shotgun (WGS) entry which is preliminary data.</text>
</comment>
<dbReference type="PROSITE" id="PS51257">
    <property type="entry name" value="PROKAR_LIPOPROTEIN"/>
    <property type="match status" value="1"/>
</dbReference>
<feature type="binding site" evidence="6 8">
    <location>
        <position position="90"/>
    </location>
    <ligand>
        <name>substrate</name>
    </ligand>
</feature>
<evidence type="ECO:0000256" key="9">
    <source>
        <dbReference type="PIRSR" id="PIRSR613078-3"/>
    </source>
</evidence>
<dbReference type="InterPro" id="IPR005952">
    <property type="entry name" value="Phosphogly_mut1"/>
</dbReference>
<evidence type="ECO:0000256" key="7">
    <source>
        <dbReference type="PIRSR" id="PIRSR613078-1"/>
    </source>
</evidence>
<dbReference type="FunFam" id="3.40.50.1240:FF:000003">
    <property type="entry name" value="2,3-bisphosphoglycerate-dependent phosphoglycerate mutase"/>
    <property type="match status" value="1"/>
</dbReference>
<dbReference type="EC" id="5.4.2.11" evidence="6 10"/>
<dbReference type="OrthoDB" id="9781415at2"/>
<feature type="binding site" evidence="6 8">
    <location>
        <begin position="117"/>
        <end position="120"/>
    </location>
    <ligand>
        <name>substrate</name>
    </ligand>
</feature>
<evidence type="ECO:0000313" key="12">
    <source>
        <dbReference type="EMBL" id="MVX57933.1"/>
    </source>
</evidence>
<gene>
    <name evidence="6" type="primary">gpmA</name>
    <name evidence="12" type="ORF">E5987_12155</name>
</gene>
<keyword evidence="4 6" id="KW-0324">Glycolysis</keyword>
<keyword evidence="13" id="KW-1185">Reference proteome</keyword>
<proteinExistence type="inferred from homology"/>
<evidence type="ECO:0000313" key="13">
    <source>
        <dbReference type="Proteomes" id="UP000472580"/>
    </source>
</evidence>
<dbReference type="SMART" id="SM00855">
    <property type="entry name" value="PGAM"/>
    <property type="match status" value="1"/>
</dbReference>
<dbReference type="SUPFAM" id="SSF53254">
    <property type="entry name" value="Phosphoglycerate mutase-like"/>
    <property type="match status" value="1"/>
</dbReference>
<dbReference type="InterPro" id="IPR029033">
    <property type="entry name" value="His_PPase_superfam"/>
</dbReference>
<evidence type="ECO:0000256" key="8">
    <source>
        <dbReference type="PIRSR" id="PIRSR613078-2"/>
    </source>
</evidence>
<feature type="signal peptide" evidence="11">
    <location>
        <begin position="1"/>
        <end position="27"/>
    </location>
</feature>
<evidence type="ECO:0000256" key="1">
    <source>
        <dbReference type="ARBA" id="ARBA00000380"/>
    </source>
</evidence>
<evidence type="ECO:0000256" key="5">
    <source>
        <dbReference type="ARBA" id="ARBA00023235"/>
    </source>
</evidence>
<accession>A0A6L6YM09</accession>
<comment type="subunit">
    <text evidence="6">Homodimer.</text>
</comment>
<dbReference type="AlphaFoldDB" id="A0A6L6YM09"/>
<feature type="binding site" evidence="6 8">
    <location>
        <begin position="38"/>
        <end position="45"/>
    </location>
    <ligand>
        <name>substrate</name>
    </ligand>
</feature>
<protein>
    <recommendedName>
        <fullName evidence="6 10">2,3-bisphosphoglycerate-dependent phosphoglycerate mutase</fullName>
        <shortName evidence="6">BPG-dependent PGAM</shortName>
        <shortName evidence="6">PGAM</shortName>
        <shortName evidence="6">Phosphoglyceromutase</shortName>
        <shortName evidence="6">dPGM</shortName>
        <ecNumber evidence="6 10">5.4.2.11</ecNumber>
    </recommendedName>
</protein>
<dbReference type="PROSITE" id="PS00175">
    <property type="entry name" value="PG_MUTASE"/>
    <property type="match status" value="1"/>
</dbReference>
<dbReference type="Gene3D" id="3.40.50.1240">
    <property type="entry name" value="Phosphoglycerate mutase-like"/>
    <property type="match status" value="1"/>
</dbReference>
<dbReference type="InterPro" id="IPR001345">
    <property type="entry name" value="PG/BPGM_mutase_AS"/>
</dbReference>
<dbReference type="NCBIfam" id="TIGR01258">
    <property type="entry name" value="pgm_1"/>
    <property type="match status" value="1"/>
</dbReference>